<dbReference type="Pfam" id="PF00612">
    <property type="entry name" value="IQ"/>
    <property type="match status" value="6"/>
</dbReference>
<dbReference type="SMART" id="SM00015">
    <property type="entry name" value="IQ"/>
    <property type="match status" value="20"/>
</dbReference>
<dbReference type="PROSITE" id="PS50096">
    <property type="entry name" value="IQ"/>
    <property type="match status" value="14"/>
</dbReference>
<reference evidence="7" key="1">
    <citation type="submission" date="2022-11" db="EMBL/GenBank/DDBJ databases">
        <authorList>
            <person name="Morgan W.R."/>
            <person name="Tartar A."/>
        </authorList>
    </citation>
    <scope>NUCLEOTIDE SEQUENCE</scope>
    <source>
        <strain evidence="7">ARSEF 373</strain>
    </source>
</reference>
<evidence type="ECO:0000259" key="5">
    <source>
        <dbReference type="PROSITE" id="PS50119"/>
    </source>
</evidence>
<dbReference type="GO" id="GO:0008270">
    <property type="term" value="F:zinc ion binding"/>
    <property type="evidence" value="ECO:0007669"/>
    <property type="project" value="UniProtKB-KW"/>
</dbReference>
<keyword evidence="1" id="KW-0862">Zinc</keyword>
<dbReference type="EMBL" id="DAKRPA010000272">
    <property type="protein sequence ID" value="DAZ94062.1"/>
    <property type="molecule type" value="Genomic_DNA"/>
</dbReference>
<feature type="region of interest" description="Disordered" evidence="3">
    <location>
        <begin position="1"/>
        <end position="47"/>
    </location>
</feature>
<evidence type="ECO:0000259" key="4">
    <source>
        <dbReference type="PROSITE" id="PS50020"/>
    </source>
</evidence>
<evidence type="ECO:0000256" key="1">
    <source>
        <dbReference type="PROSITE-ProRule" id="PRU00024"/>
    </source>
</evidence>
<feature type="compositionally biased region" description="Low complexity" evidence="3">
    <location>
        <begin position="1661"/>
        <end position="1700"/>
    </location>
</feature>
<dbReference type="Gene3D" id="2.20.70.10">
    <property type="match status" value="2"/>
</dbReference>
<keyword evidence="2" id="KW-0175">Coiled coil</keyword>
<dbReference type="InterPro" id="IPR000048">
    <property type="entry name" value="IQ_motif_EF-hand-BS"/>
</dbReference>
<dbReference type="PROSITE" id="PS51382">
    <property type="entry name" value="SPX"/>
    <property type="match status" value="1"/>
</dbReference>
<dbReference type="Pfam" id="PF03105">
    <property type="entry name" value="SPX"/>
    <property type="match status" value="1"/>
</dbReference>
<dbReference type="PROSITE" id="PS50119">
    <property type="entry name" value="ZF_BBOX"/>
    <property type="match status" value="1"/>
</dbReference>
<dbReference type="InterPro" id="IPR004331">
    <property type="entry name" value="SPX_dom"/>
</dbReference>
<dbReference type="GO" id="GO:0016036">
    <property type="term" value="P:cellular response to phosphate starvation"/>
    <property type="evidence" value="ECO:0007669"/>
    <property type="project" value="InterPro"/>
</dbReference>
<protein>
    <submittedName>
        <fullName evidence="7">Uncharacterized protein</fullName>
    </submittedName>
</protein>
<dbReference type="SUPFAM" id="SSF51045">
    <property type="entry name" value="WW domain"/>
    <property type="match status" value="2"/>
</dbReference>
<accession>A0AAV2YL77</accession>
<dbReference type="CDD" id="cd00201">
    <property type="entry name" value="WW"/>
    <property type="match status" value="2"/>
</dbReference>
<feature type="domain" description="WW" evidence="4">
    <location>
        <begin position="1122"/>
        <end position="1150"/>
    </location>
</feature>
<feature type="domain" description="WW" evidence="4">
    <location>
        <begin position="1156"/>
        <end position="1190"/>
    </location>
</feature>
<dbReference type="Pfam" id="PF00397">
    <property type="entry name" value="WW"/>
    <property type="match status" value="1"/>
</dbReference>
<dbReference type="PANTHER" id="PTHR45978:SF7">
    <property type="entry name" value="SPX DOMAIN-CONTAINING PROTEIN 4"/>
    <property type="match status" value="1"/>
</dbReference>
<keyword evidence="1" id="KW-0863">Zinc-finger</keyword>
<dbReference type="CDD" id="cd14447">
    <property type="entry name" value="SPX"/>
    <property type="match status" value="1"/>
</dbReference>
<feature type="region of interest" description="Disordered" evidence="3">
    <location>
        <begin position="59"/>
        <end position="93"/>
    </location>
</feature>
<dbReference type="CDD" id="cd19757">
    <property type="entry name" value="Bbox1"/>
    <property type="match status" value="1"/>
</dbReference>
<evidence type="ECO:0000259" key="6">
    <source>
        <dbReference type="PROSITE" id="PS51382"/>
    </source>
</evidence>
<feature type="domain" description="B box-type" evidence="5">
    <location>
        <begin position="733"/>
        <end position="781"/>
    </location>
</feature>
<comment type="caution">
    <text evidence="7">The sequence shown here is derived from an EMBL/GenBank/DDBJ whole genome shotgun (WGS) entry which is preliminary data.</text>
</comment>
<dbReference type="PANTHER" id="PTHR45978">
    <property type="entry name" value="SPX DOMAIN-CONTAINING PROTEIN 3"/>
    <property type="match status" value="1"/>
</dbReference>
<proteinExistence type="predicted"/>
<evidence type="ECO:0000313" key="7">
    <source>
        <dbReference type="EMBL" id="DAZ94062.1"/>
    </source>
</evidence>
<name>A0AAV2YL77_9STRA</name>
<dbReference type="InterPro" id="IPR031142">
    <property type="entry name" value="SPX_prot"/>
</dbReference>
<keyword evidence="1" id="KW-0479">Metal-binding</keyword>
<feature type="region of interest" description="Disordered" evidence="3">
    <location>
        <begin position="1647"/>
        <end position="1700"/>
    </location>
</feature>
<dbReference type="InterPro" id="IPR000315">
    <property type="entry name" value="Znf_B-box"/>
</dbReference>
<evidence type="ECO:0000313" key="8">
    <source>
        <dbReference type="Proteomes" id="UP001146120"/>
    </source>
</evidence>
<reference evidence="7" key="2">
    <citation type="journal article" date="2023" name="Microbiol Resour">
        <title>Decontamination and Annotation of the Draft Genome Sequence of the Oomycete Lagenidium giganteum ARSEF 373.</title>
        <authorList>
            <person name="Morgan W.R."/>
            <person name="Tartar A."/>
        </authorList>
    </citation>
    <scope>NUCLEOTIDE SEQUENCE</scope>
    <source>
        <strain evidence="7">ARSEF 373</strain>
    </source>
</reference>
<sequence>MDKKEQQPSRKSPVRTRAPAAASSPVMKSLASTAMSPSPTSKSRAPKAFMLVRDARAEMEEEEARVRQQRHGSGNNDLSGVVTPPAPPVPRKRSLDKLQPAHVLTTRRKHMRLKPTPALDARQVNAGVYMLRNDKTGHAFFGTTWDLQNAAAQSAIDLAAGTHPHEALARCYQLYGADSSGIRFVVLEQVQLQSTRVFDVTDLEALLQHRLAVHQRKHVRRSASKLVQRMLVLPFLAHYWPRWTGMVQDATSDETLAAMLDVQRVARGWLARRRTAVLRRLRAAAVLQRFLRLCLVKRLLGVRHTNEWRHHCAAKIQRCHRRCLARQRADKRRLQLKQWFEARKVQRIYRGYRGRRAFIAQRRALAEQRASVVVQRLGRGFLARRHYRLHRRRLQETHCAEQIQRHWRGMQGRARFRAVQNERKDRGRRDLAASRIQAIYWRHVRHKMHHVATRYTVQVKQVATIQAAYKNYLAKKFGWAAMTYALETTMARRLQRACSRWLFFLRLRRYVQYLREHQAAMQLQRAYRGRLARKLAHIERHALKQRLAATRIQMRWHVFRCLQRITAICLDHKRNKSAAKIQRYWHVFRCLQRVHEIWMDHKREKSALLIQTLFRGHRKRQIYLVARDNARRERAATNIQCAYRLKCARREWQRRLNVKRQGPCQECGDKVAMVFCFDLSLELCFECLEIWKLQDPVLTTTLRTVDVQLYRQQQKAIVHIQRVYRGLQVRWVCRFGICAFCESKAVRKFCWQCRKVFCHSCVALFHENAKLQATKHRRLTVEHLRAMEVAARLVQKHVRRFLQRNTLPRLRLARDNAAATKVQRAYWSHRQRRITQALVAAKKKRQEDEQCAATTIQRRVRRFLARLALLELRVRHHRAITIQRVFRGHAGRLTVHTRRTRRSAAIVIQRNVRAYRARVRVALLREQAWQRKQHAAATTIQRHVRGFVVRRRQLHAHQRYAAQVIQCAWRKHAAQGQFERLVRERNARRKAEAEARLAAIQRHAATTIQCIWRRHYAQQTLARLRIERARRLRQQFHARCLALEQRSACKIQAQARRKLTLRNGCATRIQCAVRCMRSRQRVQQLRRRRKAAVSIQRAFRYSRAKKKLSLLVRQETLPSASWVELFDEASGYVYYFNPQTKETAWERPPEMEIATPEQETEWVEYWDENVGTSYYYNTKTGEATWAVPEELETTVAARQSLLESSNQLQIHGLFNTMPPPSQRKLKQAGSSSSLDDNWQWKGSMTMTQGNNQTESEDPTAAYQGYEYQQYYDQSGYEAYDANYQDLIAYYQDPNAHYQDPNAYYQDQNAYYQDPNAYYQDPNAYYYQDPNAYGYYNYSDASAYAAYEGTGAGQGPEAADQPRSNTPERAVAVDEGEQYEEVEQWLDDDDTPVDTEYGTNYQIFVTQLERDREAMATDNQQREDEELQREMKFGKRLIQEAERSPPAWAPFWLDYKGLKKRINMVKSHPHMRAEHHSDIGSSKVAVAFFKKLEEERRKIARFYVVEERRHVAQYAQFRSRWRDLRMTGKGFTDIAAVQQLMFALMHFYRECLQLEHFALLNYQAFSKIVKKHDKLTGFRTRAKYMRSKVNSASFATVALLLHVVHQAERLFFELDEHVHHTTRALPAVAPDPRMRNMRLRPSAGIAATYQKRQASAAPPRNPMSSIPLPPSSLSVSPSSPSSSSTSAPSCPSPSWSFVWHV</sequence>
<dbReference type="InterPro" id="IPR036020">
    <property type="entry name" value="WW_dom_sf"/>
</dbReference>
<feature type="region of interest" description="Disordered" evidence="3">
    <location>
        <begin position="1214"/>
        <end position="1234"/>
    </location>
</feature>
<dbReference type="Gene3D" id="1.20.5.190">
    <property type="match status" value="4"/>
</dbReference>
<keyword evidence="8" id="KW-1185">Reference proteome</keyword>
<feature type="coiled-coil region" evidence="2">
    <location>
        <begin position="1404"/>
        <end position="1443"/>
    </location>
</feature>
<dbReference type="InterPro" id="IPR001202">
    <property type="entry name" value="WW_dom"/>
</dbReference>
<dbReference type="SMART" id="SM00456">
    <property type="entry name" value="WW"/>
    <property type="match status" value="2"/>
</dbReference>
<feature type="domain" description="SPX" evidence="6">
    <location>
        <begin position="1430"/>
        <end position="1585"/>
    </location>
</feature>
<gene>
    <name evidence="7" type="ORF">N0F65_004329</name>
</gene>
<feature type="compositionally biased region" description="Polar residues" evidence="3">
    <location>
        <begin position="30"/>
        <end position="43"/>
    </location>
</feature>
<evidence type="ECO:0000256" key="3">
    <source>
        <dbReference type="SAM" id="MobiDB-lite"/>
    </source>
</evidence>
<organism evidence="7 8">
    <name type="scientific">Lagenidium giganteum</name>
    <dbReference type="NCBI Taxonomy" id="4803"/>
    <lineage>
        <taxon>Eukaryota</taxon>
        <taxon>Sar</taxon>
        <taxon>Stramenopiles</taxon>
        <taxon>Oomycota</taxon>
        <taxon>Peronosporomycetes</taxon>
        <taxon>Pythiales</taxon>
        <taxon>Pythiaceae</taxon>
    </lineage>
</organism>
<dbReference type="PROSITE" id="PS50020">
    <property type="entry name" value="WW_DOMAIN_2"/>
    <property type="match status" value="2"/>
</dbReference>
<dbReference type="Proteomes" id="UP001146120">
    <property type="component" value="Unassembled WGS sequence"/>
</dbReference>
<evidence type="ECO:0000256" key="2">
    <source>
        <dbReference type="SAM" id="Coils"/>
    </source>
</evidence>